<keyword evidence="5" id="KW-1185">Reference proteome</keyword>
<evidence type="ECO:0000313" key="4">
    <source>
        <dbReference type="EMBL" id="MCW1887132.1"/>
    </source>
</evidence>
<name>A0ABT3FUA5_9BACT</name>
<feature type="domain" description="Type II secretion system protein GspG C-terminal" evidence="3">
    <location>
        <begin position="54"/>
        <end position="143"/>
    </location>
</feature>
<feature type="compositionally biased region" description="Basic and acidic residues" evidence="1">
    <location>
        <begin position="166"/>
        <end position="188"/>
    </location>
</feature>
<feature type="region of interest" description="Disordered" evidence="1">
    <location>
        <begin position="141"/>
        <end position="199"/>
    </location>
</feature>
<dbReference type="InterPro" id="IPR045584">
    <property type="entry name" value="Pilin-like"/>
</dbReference>
<dbReference type="Proteomes" id="UP001207930">
    <property type="component" value="Unassembled WGS sequence"/>
</dbReference>
<dbReference type="InterPro" id="IPR013545">
    <property type="entry name" value="T2SS_protein-GspG_C"/>
</dbReference>
<protein>
    <submittedName>
        <fullName evidence="4">Type II secretion system protein GspG</fullName>
    </submittedName>
</protein>
<accession>A0ABT3FUA5</accession>
<reference evidence="4 5" key="1">
    <citation type="submission" date="2022-10" db="EMBL/GenBank/DDBJ databases">
        <title>Luteolibacter flavescens strain MCCC 1K03193, whole genome shotgun sequencing project.</title>
        <authorList>
            <person name="Zhao G."/>
            <person name="Shen L."/>
        </authorList>
    </citation>
    <scope>NUCLEOTIDE SEQUENCE [LARGE SCALE GENOMIC DNA]</scope>
    <source>
        <strain evidence="4 5">MCCC 1K03193</strain>
    </source>
</reference>
<proteinExistence type="predicted"/>
<evidence type="ECO:0000256" key="1">
    <source>
        <dbReference type="SAM" id="MobiDB-lite"/>
    </source>
</evidence>
<keyword evidence="2" id="KW-0732">Signal</keyword>
<evidence type="ECO:0000313" key="5">
    <source>
        <dbReference type="Proteomes" id="UP001207930"/>
    </source>
</evidence>
<feature type="chain" id="PRO_5045642497" evidence="2">
    <location>
        <begin position="24"/>
        <end position="199"/>
    </location>
</feature>
<gene>
    <name evidence="4" type="ORF">OKA04_20505</name>
</gene>
<dbReference type="EMBL" id="JAPDDS010000015">
    <property type="protein sequence ID" value="MCW1887132.1"/>
    <property type="molecule type" value="Genomic_DNA"/>
</dbReference>
<feature type="compositionally biased region" description="Acidic residues" evidence="1">
    <location>
        <begin position="142"/>
        <end position="152"/>
    </location>
</feature>
<dbReference type="Gene3D" id="3.30.700.10">
    <property type="entry name" value="Glycoprotein, Type 4 Pilin"/>
    <property type="match status" value="1"/>
</dbReference>
<comment type="caution">
    <text evidence="4">The sequence shown here is derived from an EMBL/GenBank/DDBJ whole genome shotgun (WGS) entry which is preliminary data.</text>
</comment>
<dbReference type="RefSeq" id="WP_264503087.1">
    <property type="nucleotide sequence ID" value="NZ_JAPDDS010000015.1"/>
</dbReference>
<dbReference type="SUPFAM" id="SSF54523">
    <property type="entry name" value="Pili subunits"/>
    <property type="match status" value="1"/>
</dbReference>
<dbReference type="Pfam" id="PF08334">
    <property type="entry name" value="T2SSG"/>
    <property type="match status" value="1"/>
</dbReference>
<evidence type="ECO:0000259" key="3">
    <source>
        <dbReference type="Pfam" id="PF08334"/>
    </source>
</evidence>
<sequence>MKKPRALSLAALLILPCLSTAPAADAKDQDKDRDKAKDEVKGDGIVTGLLKARTEKLKLQRVEADGRTISAALLMYRLQSGDFPTEKQGLKALVEKPDLAPFPRRWVRIMDKVPQDAWGREYRLIIRVKDDKPIHLIVSDGPDLDDLADDIEMPVKDPTLNPPPEADAKADAKPDAKPEAEAKEKPQAEVEPEATPAPK</sequence>
<organism evidence="4 5">
    <name type="scientific">Luteolibacter flavescens</name>
    <dbReference type="NCBI Taxonomy" id="1859460"/>
    <lineage>
        <taxon>Bacteria</taxon>
        <taxon>Pseudomonadati</taxon>
        <taxon>Verrucomicrobiota</taxon>
        <taxon>Verrucomicrobiia</taxon>
        <taxon>Verrucomicrobiales</taxon>
        <taxon>Verrucomicrobiaceae</taxon>
        <taxon>Luteolibacter</taxon>
    </lineage>
</organism>
<feature type="signal peptide" evidence="2">
    <location>
        <begin position="1"/>
        <end position="23"/>
    </location>
</feature>
<evidence type="ECO:0000256" key="2">
    <source>
        <dbReference type="SAM" id="SignalP"/>
    </source>
</evidence>